<name>A0ABV6BR24_9FLAO</name>
<evidence type="ECO:0000313" key="3">
    <source>
        <dbReference type="Proteomes" id="UP001589734"/>
    </source>
</evidence>
<feature type="signal peptide" evidence="1">
    <location>
        <begin position="1"/>
        <end position="21"/>
    </location>
</feature>
<keyword evidence="3" id="KW-1185">Reference proteome</keyword>
<protein>
    <submittedName>
        <fullName evidence="2">Uncharacterized protein</fullName>
    </submittedName>
</protein>
<proteinExistence type="predicted"/>
<gene>
    <name evidence="2" type="ORF">ACFFLS_10430</name>
</gene>
<dbReference type="EMBL" id="JBHLYW010000008">
    <property type="protein sequence ID" value="MFC0077458.1"/>
    <property type="molecule type" value="Genomic_DNA"/>
</dbReference>
<comment type="caution">
    <text evidence="2">The sequence shown here is derived from an EMBL/GenBank/DDBJ whole genome shotgun (WGS) entry which is preliminary data.</text>
</comment>
<evidence type="ECO:0000313" key="2">
    <source>
        <dbReference type="EMBL" id="MFC0077458.1"/>
    </source>
</evidence>
<dbReference type="Proteomes" id="UP001589734">
    <property type="component" value="Unassembled WGS sequence"/>
</dbReference>
<reference evidence="2 3" key="1">
    <citation type="submission" date="2024-09" db="EMBL/GenBank/DDBJ databases">
        <authorList>
            <person name="Sun Q."/>
            <person name="Mori K."/>
        </authorList>
    </citation>
    <scope>NUCLEOTIDE SEQUENCE [LARGE SCALE GENOMIC DNA]</scope>
    <source>
        <strain evidence="2 3">CGMCC 1.12926</strain>
    </source>
</reference>
<dbReference type="RefSeq" id="WP_379685002.1">
    <property type="nucleotide sequence ID" value="NZ_JBHLYW010000008.1"/>
</dbReference>
<keyword evidence="1" id="KW-0732">Signal</keyword>
<organism evidence="2 3">
    <name type="scientific">Flavobacterium procerum</name>
    <dbReference type="NCBI Taxonomy" id="1455569"/>
    <lineage>
        <taxon>Bacteria</taxon>
        <taxon>Pseudomonadati</taxon>
        <taxon>Bacteroidota</taxon>
        <taxon>Flavobacteriia</taxon>
        <taxon>Flavobacteriales</taxon>
        <taxon>Flavobacteriaceae</taxon>
        <taxon>Flavobacterium</taxon>
    </lineage>
</organism>
<accession>A0ABV6BR24</accession>
<feature type="chain" id="PRO_5045533612" evidence="1">
    <location>
        <begin position="22"/>
        <end position="343"/>
    </location>
</feature>
<evidence type="ECO:0000256" key="1">
    <source>
        <dbReference type="SAM" id="SignalP"/>
    </source>
</evidence>
<sequence length="343" mass="36564">MNKKTKIIFLFLFFSIINLHAQVGIVTNNPNKDAVLDLSNENQKGLLLPNVKLLGTNDPTPLTSHVKGMHVYNTTSNGTGDTKVVSGIYYNDGTQWINISAGWSTTGNGNTDTAANFIGTINGVDFALRTSNIERLRVTTQGNLLVGTSTLPSVGNNAKMIIDNGTTKGAIQIKDGTQGVAKVFTSDANGVGSWKAPSADVAFVNTGSGVNVPFSTSGYLYTQSSITLSPGKWQIYATIIMSKTAGWTGNTESWWLKSTFSDSNIVLAVSPDIISKSTFISGLLPSNTYYAMMNGSVVINNTSGANKTYYYIAGNVTGLNTTGTISNFGGAWAENIFMVQRVK</sequence>